<evidence type="ECO:0000256" key="4">
    <source>
        <dbReference type="ARBA" id="ARBA00006247"/>
    </source>
</evidence>
<evidence type="ECO:0000256" key="5">
    <source>
        <dbReference type="ARBA" id="ARBA00011921"/>
    </source>
</evidence>
<dbReference type="EC" id="3.5.1.18" evidence="5"/>
<gene>
    <name evidence="13" type="ORF">AMJ44_09825</name>
</gene>
<dbReference type="AlphaFoldDB" id="A0A0S7XSX0"/>
<protein>
    <recommendedName>
        <fullName evidence="6">Probable succinyl-diaminopimelate desuccinylase</fullName>
        <ecNumber evidence="5">3.5.1.18</ecNumber>
    </recommendedName>
</protein>
<feature type="domain" description="Peptidase M20 dimerisation" evidence="12">
    <location>
        <begin position="153"/>
        <end position="258"/>
    </location>
</feature>
<dbReference type="InterPro" id="IPR011650">
    <property type="entry name" value="Peptidase_M20_dimer"/>
</dbReference>
<name>A0A0S7XSX0_UNCSA</name>
<dbReference type="Proteomes" id="UP000051861">
    <property type="component" value="Unassembled WGS sequence"/>
</dbReference>
<dbReference type="InterPro" id="IPR002933">
    <property type="entry name" value="Peptidase_M20"/>
</dbReference>
<comment type="pathway">
    <text evidence="3">Amino-acid biosynthesis; L-lysine biosynthesis via DAP pathway; LL-2,6-diaminopimelate from (S)-tetrahydrodipicolinate (succinylase route): step 3/3.</text>
</comment>
<dbReference type="Gene3D" id="3.30.70.360">
    <property type="match status" value="1"/>
</dbReference>
<dbReference type="InterPro" id="IPR050072">
    <property type="entry name" value="Peptidase_M20A"/>
</dbReference>
<dbReference type="SUPFAM" id="SSF53187">
    <property type="entry name" value="Zn-dependent exopeptidases"/>
    <property type="match status" value="1"/>
</dbReference>
<comment type="cofactor">
    <cofactor evidence="1">
        <name>Co(2+)</name>
        <dbReference type="ChEBI" id="CHEBI:48828"/>
    </cofactor>
</comment>
<dbReference type="Pfam" id="PF07687">
    <property type="entry name" value="M20_dimer"/>
    <property type="match status" value="1"/>
</dbReference>
<keyword evidence="9" id="KW-0862">Zinc</keyword>
<reference evidence="13 14" key="1">
    <citation type="journal article" date="2015" name="Microbiome">
        <title>Genomic resolution of linkages in carbon, nitrogen, and sulfur cycling among widespread estuary sediment bacteria.</title>
        <authorList>
            <person name="Baker B.J."/>
            <person name="Lazar C.S."/>
            <person name="Teske A.P."/>
            <person name="Dick G.J."/>
        </authorList>
    </citation>
    <scope>NUCLEOTIDE SEQUENCE [LARGE SCALE GENOMIC DNA]</scope>
    <source>
        <strain evidence="13">DG_54_3</strain>
    </source>
</reference>
<accession>A0A0S7XSX0</accession>
<evidence type="ECO:0000256" key="11">
    <source>
        <dbReference type="ARBA" id="ARBA00051301"/>
    </source>
</evidence>
<evidence type="ECO:0000256" key="10">
    <source>
        <dbReference type="ARBA" id="ARBA00023285"/>
    </source>
</evidence>
<dbReference type="NCBIfam" id="TIGR01910">
    <property type="entry name" value="DapE-ArgE"/>
    <property type="match status" value="1"/>
</dbReference>
<organism evidence="13 14">
    <name type="scientific">candidate division WOR-1 bacterium DG_54_3</name>
    <dbReference type="NCBI Taxonomy" id="1703775"/>
    <lineage>
        <taxon>Bacteria</taxon>
        <taxon>Bacillati</taxon>
        <taxon>Saganbacteria</taxon>
    </lineage>
</organism>
<dbReference type="InterPro" id="IPR001261">
    <property type="entry name" value="ArgE/DapE_CS"/>
</dbReference>
<evidence type="ECO:0000256" key="2">
    <source>
        <dbReference type="ARBA" id="ARBA00001947"/>
    </source>
</evidence>
<dbReference type="SUPFAM" id="SSF55031">
    <property type="entry name" value="Bacterial exopeptidase dimerisation domain"/>
    <property type="match status" value="1"/>
</dbReference>
<dbReference type="InterPro" id="IPR036264">
    <property type="entry name" value="Bact_exopeptidase_dim_dom"/>
</dbReference>
<evidence type="ECO:0000256" key="7">
    <source>
        <dbReference type="ARBA" id="ARBA00022723"/>
    </source>
</evidence>
<keyword evidence="7" id="KW-0479">Metal-binding</keyword>
<proteinExistence type="inferred from homology"/>
<evidence type="ECO:0000256" key="9">
    <source>
        <dbReference type="ARBA" id="ARBA00022833"/>
    </source>
</evidence>
<comment type="catalytic activity">
    <reaction evidence="11">
        <text>N-succinyl-(2S,6S)-2,6-diaminopimelate + H2O = (2S,6S)-2,6-diaminopimelate + succinate</text>
        <dbReference type="Rhea" id="RHEA:22608"/>
        <dbReference type="ChEBI" id="CHEBI:15377"/>
        <dbReference type="ChEBI" id="CHEBI:30031"/>
        <dbReference type="ChEBI" id="CHEBI:57609"/>
        <dbReference type="ChEBI" id="CHEBI:58087"/>
        <dbReference type="EC" id="3.5.1.18"/>
    </reaction>
</comment>
<dbReference type="PROSITE" id="PS00759">
    <property type="entry name" value="ARGE_DAPE_CPG2_2"/>
    <property type="match status" value="1"/>
</dbReference>
<evidence type="ECO:0000256" key="1">
    <source>
        <dbReference type="ARBA" id="ARBA00001941"/>
    </source>
</evidence>
<comment type="similarity">
    <text evidence="4">Belongs to the peptidase M20A family.</text>
</comment>
<evidence type="ECO:0000256" key="6">
    <source>
        <dbReference type="ARBA" id="ARBA00016853"/>
    </source>
</evidence>
<evidence type="ECO:0000313" key="13">
    <source>
        <dbReference type="EMBL" id="KPJ65589.1"/>
    </source>
</evidence>
<dbReference type="GO" id="GO:0009014">
    <property type="term" value="F:succinyl-diaminopimelate desuccinylase activity"/>
    <property type="evidence" value="ECO:0007669"/>
    <property type="project" value="UniProtKB-EC"/>
</dbReference>
<keyword evidence="8" id="KW-0378">Hydrolase</keyword>
<evidence type="ECO:0000256" key="8">
    <source>
        <dbReference type="ARBA" id="ARBA00022801"/>
    </source>
</evidence>
<dbReference type="InterPro" id="IPR010182">
    <property type="entry name" value="ArgE/DapE"/>
</dbReference>
<dbReference type="GO" id="GO:0009089">
    <property type="term" value="P:lysine biosynthetic process via diaminopimelate"/>
    <property type="evidence" value="ECO:0007669"/>
    <property type="project" value="UniProtKB-UniPathway"/>
</dbReference>
<evidence type="ECO:0000256" key="3">
    <source>
        <dbReference type="ARBA" id="ARBA00005130"/>
    </source>
</evidence>
<comment type="cofactor">
    <cofactor evidence="2">
        <name>Zn(2+)</name>
        <dbReference type="ChEBI" id="CHEBI:29105"/>
    </cofactor>
</comment>
<dbReference type="Pfam" id="PF01546">
    <property type="entry name" value="Peptidase_M20"/>
    <property type="match status" value="1"/>
</dbReference>
<dbReference type="Gene3D" id="3.40.630.10">
    <property type="entry name" value="Zn peptidases"/>
    <property type="match status" value="1"/>
</dbReference>
<sequence>YPGIPQQEKAVVQELEAYLKGYGIESVITEVFDGRPNLLASVEGTSPGFHLLLCGHTDTVPPNEKCPVDLLAPFEKEGRLYGRGTVDMKGALAAMAGTLVSLKTSGNLTSGKVTLAAIIDEETQTLGSEHLVLSGFKADAAIVGEPTGNQIAIGHKGLEWLVIEFEGKAAHGGTPESGINAISAASHFVQLVEKELVPALQKRLDPVLGHPALNIGTIQGGDQPSTVAAYCQIKLARRWVNTETIEQVFEDFEVLLKRIRSERPGLKTNISRVPESMATMLHGPVTIDPLHPVVLAAQKALLEFKLPAEPLGVFPAWTDAALISREAKIPSIIWGPGELDYAHSPEESIKLEDVILARKLYAAAALHFTCSLGERKT</sequence>
<dbReference type="PATRIC" id="fig|1703775.3.peg.489"/>
<dbReference type="CDD" id="cd08659">
    <property type="entry name" value="M20_ArgE_DapE-like"/>
    <property type="match status" value="1"/>
</dbReference>
<keyword evidence="10" id="KW-0170">Cobalt</keyword>
<dbReference type="PROSITE" id="PS00758">
    <property type="entry name" value="ARGE_DAPE_CPG2_1"/>
    <property type="match status" value="1"/>
</dbReference>
<feature type="non-terminal residue" evidence="13">
    <location>
        <position position="1"/>
    </location>
</feature>
<comment type="caution">
    <text evidence="13">The sequence shown here is derived from an EMBL/GenBank/DDBJ whole genome shotgun (WGS) entry which is preliminary data.</text>
</comment>
<dbReference type="PANTHER" id="PTHR43808">
    <property type="entry name" value="ACETYLORNITHINE DEACETYLASE"/>
    <property type="match status" value="1"/>
</dbReference>
<dbReference type="UniPathway" id="UPA00034">
    <property type="reaction ID" value="UER00021"/>
</dbReference>
<evidence type="ECO:0000313" key="14">
    <source>
        <dbReference type="Proteomes" id="UP000051861"/>
    </source>
</evidence>
<evidence type="ECO:0000259" key="12">
    <source>
        <dbReference type="Pfam" id="PF07687"/>
    </source>
</evidence>
<dbReference type="GO" id="GO:0046872">
    <property type="term" value="F:metal ion binding"/>
    <property type="evidence" value="ECO:0007669"/>
    <property type="project" value="UniProtKB-KW"/>
</dbReference>
<dbReference type="EMBL" id="LIZX01000109">
    <property type="protein sequence ID" value="KPJ65589.1"/>
    <property type="molecule type" value="Genomic_DNA"/>
</dbReference>